<gene>
    <name evidence="9" type="ordered locus">PAS_chr3_0365</name>
</gene>
<dbReference type="GO" id="GO:0051082">
    <property type="term" value="F:unfolded protein binding"/>
    <property type="evidence" value="ECO:0007669"/>
    <property type="project" value="InterPro"/>
</dbReference>
<dbReference type="GO" id="GO:0005524">
    <property type="term" value="F:ATP binding"/>
    <property type="evidence" value="ECO:0007669"/>
    <property type="project" value="UniProtKB-KW"/>
</dbReference>
<name>C4R4C3_KOMPG</name>
<dbReference type="PROSITE" id="PS00329">
    <property type="entry name" value="HSP70_2"/>
    <property type="match status" value="1"/>
</dbReference>
<dbReference type="FunFam" id="3.30.30.30:FF:000003">
    <property type="entry name" value="Heat shock protein 9"/>
    <property type="match status" value="1"/>
</dbReference>
<dbReference type="CDD" id="cd11733">
    <property type="entry name" value="ASKHA_NBD_HSP70_HSPA9"/>
    <property type="match status" value="1"/>
</dbReference>
<dbReference type="SUPFAM" id="SSF100920">
    <property type="entry name" value="Heat shock protein 70kD (HSP70), peptide-binding domain"/>
    <property type="match status" value="1"/>
</dbReference>
<proteinExistence type="inferred from homology"/>
<keyword evidence="3 7" id="KW-0547">Nucleotide-binding</keyword>
<evidence type="ECO:0000256" key="5">
    <source>
        <dbReference type="ARBA" id="ARBA00022946"/>
    </source>
</evidence>
<dbReference type="PROSITE" id="PS00297">
    <property type="entry name" value="HSP70_1"/>
    <property type="match status" value="1"/>
</dbReference>
<evidence type="ECO:0000256" key="4">
    <source>
        <dbReference type="ARBA" id="ARBA00022840"/>
    </source>
</evidence>
<dbReference type="NCBIfam" id="NF001413">
    <property type="entry name" value="PRK00290.1"/>
    <property type="match status" value="1"/>
</dbReference>
<dbReference type="FunFam" id="2.60.34.10:FF:000014">
    <property type="entry name" value="Chaperone protein DnaK HSP70"/>
    <property type="match status" value="1"/>
</dbReference>
<dbReference type="KEGG" id="ppa:PAS_chr3_0365"/>
<organism evidence="9 10">
    <name type="scientific">Komagataella phaffii (strain GS115 / ATCC 20864)</name>
    <name type="common">Yeast</name>
    <name type="synonym">Pichia pastoris</name>
    <dbReference type="NCBI Taxonomy" id="644223"/>
    <lineage>
        <taxon>Eukaryota</taxon>
        <taxon>Fungi</taxon>
        <taxon>Dikarya</taxon>
        <taxon>Ascomycota</taxon>
        <taxon>Saccharomycotina</taxon>
        <taxon>Pichiomycetes</taxon>
        <taxon>Pichiales</taxon>
        <taxon>Pichiaceae</taxon>
        <taxon>Komagataella</taxon>
    </lineage>
</organism>
<dbReference type="InterPro" id="IPR012725">
    <property type="entry name" value="Chaperone_DnaK"/>
</dbReference>
<evidence type="ECO:0000256" key="3">
    <source>
        <dbReference type="ARBA" id="ARBA00022741"/>
    </source>
</evidence>
<dbReference type="FunFam" id="1.20.1270.10:FF:000007">
    <property type="entry name" value="Heat shock protein, mitochondrial"/>
    <property type="match status" value="1"/>
</dbReference>
<dbReference type="InterPro" id="IPR013126">
    <property type="entry name" value="Hsp_70_fam"/>
</dbReference>
<sequence length="647" mass="69709">MLSNFSRNIRSPVSRAALQAVRYNSNAKISGQVIGIDLGTTNSAVAVMEGKSPKIIENAEGARTTPSVVAFTKEGERLVGVAAKRQAVVNPENTLFATKRLIGRRFEDAEVQRDIKQVPYKIVKHTNGDAWLEARGERYSPSQIGGFVLNKMKETAEAHLGKPVKDAVVTVPAYFNDSQRQATKDAGAIVGLNVARVVNEPTAAALAYGLEKTDANVVAVFDLGGGTFDISILDIDNGVFEVKSTNGDTHLGGEDFDIALVRYIVDAFKKESGIDLHDDRMAIQRIREASEKAKIELSSAASTEVNLPFITADASGPKHINLKMSRSQLEQLVDPLIKRTVEPVKKALKDASLSTSDVSEVILVGGMTRMPKVVETVKQLFGKEPSKAVNPDEAVAIGAAIQGAVLSGEVKDVLLLDVTPLSLGIETLGGVFTRLIPRNTTIPTKKSQVFSTASSGQTSVEIRVFQGERELVRDNKLIGNFTLAGIPPAPKGVPQIEVTFDIDADGIINVSAKDKASGKDNSITVAGSSGLSESEIEKMINDAEKFAEEDKVRKEAIETANRADQLCNDTENSLNEFKDKVDKTEAEEISKKISELKEIIAKVNSGEAIEAATVKEKTEDLQNASLKLFEKMYKDNASSSGSEEPKN</sequence>
<dbReference type="InterPro" id="IPR029047">
    <property type="entry name" value="HSP70_peptide-bd_sf"/>
</dbReference>
<accession>C4R4C3</accession>
<evidence type="ECO:0000256" key="1">
    <source>
        <dbReference type="ARBA" id="ARBA00004305"/>
    </source>
</evidence>
<dbReference type="PANTHER" id="PTHR19375">
    <property type="entry name" value="HEAT SHOCK PROTEIN 70KDA"/>
    <property type="match status" value="1"/>
</dbReference>
<dbReference type="InterPro" id="IPR029048">
    <property type="entry name" value="HSP70_C_sf"/>
</dbReference>
<dbReference type="HAMAP" id="MF_00332">
    <property type="entry name" value="DnaK"/>
    <property type="match status" value="1"/>
</dbReference>
<evidence type="ECO:0000256" key="8">
    <source>
        <dbReference type="SAM" id="Coils"/>
    </source>
</evidence>
<dbReference type="NCBIfam" id="TIGR02350">
    <property type="entry name" value="prok_dnaK"/>
    <property type="match status" value="1"/>
</dbReference>
<dbReference type="OrthoDB" id="2401965at2759"/>
<keyword evidence="5" id="KW-0809">Transit peptide</keyword>
<keyword evidence="10" id="KW-1185">Reference proteome</keyword>
<protein>
    <submittedName>
        <fullName evidence="9">Mitochondrial matrix ATPase</fullName>
    </submittedName>
</protein>
<comment type="similarity">
    <text evidence="2 7">Belongs to the heat shock protein 70 family.</text>
</comment>
<dbReference type="InParanoid" id="C4R4C3"/>
<keyword evidence="6" id="KW-0496">Mitochondrion</keyword>
<dbReference type="Gene3D" id="3.90.640.10">
    <property type="entry name" value="Actin, Chain A, domain 4"/>
    <property type="match status" value="1"/>
</dbReference>
<dbReference type="GO" id="GO:0005759">
    <property type="term" value="C:mitochondrial matrix"/>
    <property type="evidence" value="ECO:0007669"/>
    <property type="project" value="UniProtKB-SubCell"/>
</dbReference>
<dbReference type="GO" id="GO:0016887">
    <property type="term" value="F:ATP hydrolysis activity"/>
    <property type="evidence" value="ECO:0007669"/>
    <property type="project" value="EnsemblFungi"/>
</dbReference>
<dbReference type="InterPro" id="IPR043129">
    <property type="entry name" value="ATPase_NBD"/>
</dbReference>
<dbReference type="PROSITE" id="PS01036">
    <property type="entry name" value="HSP70_3"/>
    <property type="match status" value="1"/>
</dbReference>
<dbReference type="eggNOG" id="KOG0102">
    <property type="taxonomic scope" value="Eukaryota"/>
</dbReference>
<dbReference type="AlphaFoldDB" id="C4R4C3"/>
<dbReference type="Pfam" id="PF00012">
    <property type="entry name" value="HSP70"/>
    <property type="match status" value="1"/>
</dbReference>
<keyword evidence="4 7" id="KW-0067">ATP-binding</keyword>
<dbReference type="OMA" id="MGTDWKI"/>
<dbReference type="STRING" id="644223.C4R4C3"/>
<dbReference type="RefSeq" id="XP_002492588.1">
    <property type="nucleotide sequence ID" value="XM_002492543.1"/>
</dbReference>
<dbReference type="FunCoup" id="C4R4C3">
    <property type="interactions" value="1698"/>
</dbReference>
<dbReference type="FunFam" id="3.90.640.10:FF:000003">
    <property type="entry name" value="Molecular chaperone DnaK"/>
    <property type="match status" value="1"/>
</dbReference>
<reference evidence="9 10" key="1">
    <citation type="journal article" date="2009" name="Nat. Biotechnol.">
        <title>Genome sequence of the recombinant protein production host Pichia pastoris.</title>
        <authorList>
            <person name="De Schutter K."/>
            <person name="Lin Y.C."/>
            <person name="Tiels P."/>
            <person name="Van Hecke A."/>
            <person name="Glinka S."/>
            <person name="Weber-Lehmann J."/>
            <person name="Rouze P."/>
            <person name="Van de Peer Y."/>
            <person name="Callewaert N."/>
        </authorList>
    </citation>
    <scope>NUCLEOTIDE SEQUENCE [LARGE SCALE GENOMIC DNA]</scope>
    <source>
        <strain evidence="10">GS115 / ATCC 20864</strain>
    </source>
</reference>
<keyword evidence="8" id="KW-0175">Coiled coil</keyword>
<evidence type="ECO:0000256" key="6">
    <source>
        <dbReference type="ARBA" id="ARBA00023128"/>
    </source>
</evidence>
<dbReference type="Gene3D" id="2.60.34.10">
    <property type="entry name" value="Substrate Binding Domain Of DNAk, Chain A, domain 1"/>
    <property type="match status" value="1"/>
</dbReference>
<dbReference type="HOGENOM" id="CLU_005965_2_1_1"/>
<comment type="subcellular location">
    <subcellularLocation>
        <location evidence="1">Mitochondrion matrix</location>
    </subcellularLocation>
</comment>
<evidence type="ECO:0000256" key="7">
    <source>
        <dbReference type="RuleBase" id="RU003322"/>
    </source>
</evidence>
<dbReference type="SUPFAM" id="SSF100934">
    <property type="entry name" value="Heat shock protein 70kD (HSP70), C-terminal subdomain"/>
    <property type="match status" value="1"/>
</dbReference>
<dbReference type="Proteomes" id="UP000000314">
    <property type="component" value="Chromosome 3"/>
</dbReference>
<dbReference type="InterPro" id="IPR018181">
    <property type="entry name" value="Heat_shock_70_CS"/>
</dbReference>
<dbReference type="GO" id="GO:0140662">
    <property type="term" value="F:ATP-dependent protein folding chaperone"/>
    <property type="evidence" value="ECO:0007669"/>
    <property type="project" value="InterPro"/>
</dbReference>
<evidence type="ECO:0000313" key="9">
    <source>
        <dbReference type="EMBL" id="CAY70409.1"/>
    </source>
</evidence>
<evidence type="ECO:0000256" key="2">
    <source>
        <dbReference type="ARBA" id="ARBA00007381"/>
    </source>
</evidence>
<dbReference type="FunFam" id="3.30.420.40:FF:000004">
    <property type="entry name" value="Molecular chaperone DnaK"/>
    <property type="match status" value="1"/>
</dbReference>
<dbReference type="EMBL" id="FN392321">
    <property type="protein sequence ID" value="CAY70409.1"/>
    <property type="molecule type" value="Genomic_DNA"/>
</dbReference>
<dbReference type="GeneID" id="8200214"/>
<dbReference type="Gene3D" id="3.30.420.40">
    <property type="match status" value="2"/>
</dbReference>
<dbReference type="SMR" id="C4R4C3"/>
<dbReference type="Gene3D" id="1.20.1270.10">
    <property type="match status" value="1"/>
</dbReference>
<dbReference type="PRINTS" id="PR00301">
    <property type="entry name" value="HEATSHOCK70"/>
</dbReference>
<feature type="coiled-coil region" evidence="8">
    <location>
        <begin position="560"/>
        <end position="587"/>
    </location>
</feature>
<dbReference type="SUPFAM" id="SSF53067">
    <property type="entry name" value="Actin-like ATPase domain"/>
    <property type="match status" value="2"/>
</dbReference>
<evidence type="ECO:0000313" key="10">
    <source>
        <dbReference type="Proteomes" id="UP000000314"/>
    </source>
</evidence>